<dbReference type="RefSeq" id="WP_181759717.1">
    <property type="nucleotide sequence ID" value="NZ_BMCR01000006.1"/>
</dbReference>
<evidence type="ECO:0000313" key="7">
    <source>
        <dbReference type="EMBL" id="MBA4611527.1"/>
    </source>
</evidence>
<dbReference type="GO" id="GO:0015171">
    <property type="term" value="F:amino acid transmembrane transporter activity"/>
    <property type="evidence" value="ECO:0007669"/>
    <property type="project" value="TreeGrafter"/>
</dbReference>
<dbReference type="PIRSF" id="PIRSF006324">
    <property type="entry name" value="LeuE"/>
    <property type="match status" value="1"/>
</dbReference>
<dbReference type="PANTHER" id="PTHR30086:SF20">
    <property type="entry name" value="ARGININE EXPORTER PROTEIN ARGO-RELATED"/>
    <property type="match status" value="1"/>
</dbReference>
<keyword evidence="2" id="KW-1003">Cell membrane</keyword>
<feature type="transmembrane region" description="Helical" evidence="6">
    <location>
        <begin position="159"/>
        <end position="180"/>
    </location>
</feature>
<proteinExistence type="predicted"/>
<dbReference type="PANTHER" id="PTHR30086">
    <property type="entry name" value="ARGININE EXPORTER PROTEIN ARGO"/>
    <property type="match status" value="1"/>
</dbReference>
<organism evidence="7 8">
    <name type="scientific">Stappia taiwanensis</name>
    <dbReference type="NCBI Taxonomy" id="992267"/>
    <lineage>
        <taxon>Bacteria</taxon>
        <taxon>Pseudomonadati</taxon>
        <taxon>Pseudomonadota</taxon>
        <taxon>Alphaproteobacteria</taxon>
        <taxon>Hyphomicrobiales</taxon>
        <taxon>Stappiaceae</taxon>
        <taxon>Stappia</taxon>
    </lineage>
</organism>
<evidence type="ECO:0000256" key="6">
    <source>
        <dbReference type="SAM" id="Phobius"/>
    </source>
</evidence>
<protein>
    <submittedName>
        <fullName evidence="7">LysE family translocator</fullName>
    </submittedName>
</protein>
<reference evidence="7 8" key="1">
    <citation type="submission" date="2020-07" db="EMBL/GenBank/DDBJ databases">
        <authorList>
            <person name="Li M."/>
        </authorList>
    </citation>
    <scope>NUCLEOTIDE SEQUENCE [LARGE SCALE GENOMIC DNA]</scope>
    <source>
        <strain evidence="7 8">DSM 23284</strain>
    </source>
</reference>
<keyword evidence="5 6" id="KW-0472">Membrane</keyword>
<evidence type="ECO:0000256" key="1">
    <source>
        <dbReference type="ARBA" id="ARBA00004651"/>
    </source>
</evidence>
<evidence type="ECO:0000256" key="3">
    <source>
        <dbReference type="ARBA" id="ARBA00022692"/>
    </source>
</evidence>
<evidence type="ECO:0000256" key="2">
    <source>
        <dbReference type="ARBA" id="ARBA00022475"/>
    </source>
</evidence>
<comment type="caution">
    <text evidence="7">The sequence shown here is derived from an EMBL/GenBank/DDBJ whole genome shotgun (WGS) entry which is preliminary data.</text>
</comment>
<gene>
    <name evidence="7" type="ORF">H1W37_07695</name>
</gene>
<sequence length="214" mass="22567">MSFIPDLATLATFTAACLVLVLTPGPDMTLFVSRSLSEGRAAGMASMLGAATGNLVHTLLVAFGLSALIAASAEAFLVVKVGGALYLLWLAYQSIRHGSALTVRTGAPAQPKPLSRVFATGLLVNLLNPKIILFFLTFLPQFVTAGDPEAAAKLVFLGLYMIAFSLPFCAAMVLAAEGFSSSLRKSPRVMRLVDWLFASVIGGFAVKILLTNRT</sequence>
<dbReference type="InterPro" id="IPR001123">
    <property type="entry name" value="LeuE-type"/>
</dbReference>
<evidence type="ECO:0000256" key="4">
    <source>
        <dbReference type="ARBA" id="ARBA00022989"/>
    </source>
</evidence>
<name>A0A838XP21_9HYPH</name>
<dbReference type="Proteomes" id="UP000559404">
    <property type="component" value="Unassembled WGS sequence"/>
</dbReference>
<dbReference type="GO" id="GO:0005886">
    <property type="term" value="C:plasma membrane"/>
    <property type="evidence" value="ECO:0007669"/>
    <property type="project" value="UniProtKB-SubCell"/>
</dbReference>
<keyword evidence="4 6" id="KW-1133">Transmembrane helix</keyword>
<dbReference type="AlphaFoldDB" id="A0A838XP21"/>
<dbReference type="Pfam" id="PF01810">
    <property type="entry name" value="LysE"/>
    <property type="match status" value="1"/>
</dbReference>
<accession>A0A838XP21</accession>
<evidence type="ECO:0000256" key="5">
    <source>
        <dbReference type="ARBA" id="ARBA00023136"/>
    </source>
</evidence>
<reference evidence="7 8" key="2">
    <citation type="submission" date="2020-08" db="EMBL/GenBank/DDBJ databases">
        <title>Stappia taiwanensis sp. nov., isolated from a coastal thermal spring.</title>
        <authorList>
            <person name="Kampfer P."/>
        </authorList>
    </citation>
    <scope>NUCLEOTIDE SEQUENCE [LARGE SCALE GENOMIC DNA]</scope>
    <source>
        <strain evidence="7 8">DSM 23284</strain>
    </source>
</reference>
<comment type="subcellular location">
    <subcellularLocation>
        <location evidence="1">Cell membrane</location>
        <topology evidence="1">Multi-pass membrane protein</topology>
    </subcellularLocation>
</comment>
<feature type="transmembrane region" description="Helical" evidence="6">
    <location>
        <begin position="117"/>
        <end position="139"/>
    </location>
</feature>
<feature type="transmembrane region" description="Helical" evidence="6">
    <location>
        <begin position="192"/>
        <end position="210"/>
    </location>
</feature>
<evidence type="ECO:0000313" key="8">
    <source>
        <dbReference type="Proteomes" id="UP000559404"/>
    </source>
</evidence>
<dbReference type="EMBL" id="JACEON010000005">
    <property type="protein sequence ID" value="MBA4611527.1"/>
    <property type="molecule type" value="Genomic_DNA"/>
</dbReference>
<keyword evidence="8" id="KW-1185">Reference proteome</keyword>
<feature type="transmembrane region" description="Helical" evidence="6">
    <location>
        <begin position="61"/>
        <end position="89"/>
    </location>
</feature>
<keyword evidence="3 6" id="KW-0812">Transmembrane</keyword>